<protein>
    <submittedName>
        <fullName evidence="5">MarR family transcriptional regulator</fullName>
    </submittedName>
</protein>
<dbReference type="PRINTS" id="PR00598">
    <property type="entry name" value="HTHMARR"/>
</dbReference>
<keyword evidence="1" id="KW-0805">Transcription regulation</keyword>
<keyword evidence="6" id="KW-1185">Reference proteome</keyword>
<dbReference type="PANTHER" id="PTHR42756">
    <property type="entry name" value="TRANSCRIPTIONAL REGULATOR, MARR"/>
    <property type="match status" value="1"/>
</dbReference>
<dbReference type="SMART" id="SM00347">
    <property type="entry name" value="HTH_MARR"/>
    <property type="match status" value="1"/>
</dbReference>
<dbReference type="GO" id="GO:0003677">
    <property type="term" value="F:DNA binding"/>
    <property type="evidence" value="ECO:0007669"/>
    <property type="project" value="UniProtKB-KW"/>
</dbReference>
<organism evidence="5 6">
    <name type="scientific">Holtiella tumoricola</name>
    <dbReference type="NCBI Taxonomy" id="3018743"/>
    <lineage>
        <taxon>Bacteria</taxon>
        <taxon>Bacillati</taxon>
        <taxon>Bacillota</taxon>
        <taxon>Clostridia</taxon>
        <taxon>Lachnospirales</taxon>
        <taxon>Cellulosilyticaceae</taxon>
        <taxon>Holtiella</taxon>
    </lineage>
</organism>
<evidence type="ECO:0000313" key="5">
    <source>
        <dbReference type="EMBL" id="MDA3730175.1"/>
    </source>
</evidence>
<keyword evidence="2" id="KW-0238">DNA-binding</keyword>
<dbReference type="Proteomes" id="UP001169242">
    <property type="component" value="Unassembled WGS sequence"/>
</dbReference>
<dbReference type="Gene3D" id="1.10.10.10">
    <property type="entry name" value="Winged helix-like DNA-binding domain superfamily/Winged helix DNA-binding domain"/>
    <property type="match status" value="1"/>
</dbReference>
<keyword evidence="3" id="KW-0804">Transcription</keyword>
<dbReference type="InterPro" id="IPR036390">
    <property type="entry name" value="WH_DNA-bd_sf"/>
</dbReference>
<dbReference type="AlphaFoldDB" id="A0AA42IZ17"/>
<dbReference type="EMBL" id="JAQIFT010000008">
    <property type="protein sequence ID" value="MDA3730175.1"/>
    <property type="molecule type" value="Genomic_DNA"/>
</dbReference>
<evidence type="ECO:0000259" key="4">
    <source>
        <dbReference type="PROSITE" id="PS50995"/>
    </source>
</evidence>
<gene>
    <name evidence="5" type="ORF">PBV87_01420</name>
</gene>
<dbReference type="InterPro" id="IPR000835">
    <property type="entry name" value="HTH_MarR-typ"/>
</dbReference>
<dbReference type="GO" id="GO:0003700">
    <property type="term" value="F:DNA-binding transcription factor activity"/>
    <property type="evidence" value="ECO:0007669"/>
    <property type="project" value="InterPro"/>
</dbReference>
<dbReference type="PROSITE" id="PS50995">
    <property type="entry name" value="HTH_MARR_2"/>
    <property type="match status" value="1"/>
</dbReference>
<evidence type="ECO:0000313" key="6">
    <source>
        <dbReference type="Proteomes" id="UP001169242"/>
    </source>
</evidence>
<dbReference type="RefSeq" id="WP_053986047.1">
    <property type="nucleotide sequence ID" value="NZ_JAQIFT010000008.1"/>
</dbReference>
<proteinExistence type="predicted"/>
<name>A0AA42IZ17_9FIRM</name>
<dbReference type="InterPro" id="IPR036388">
    <property type="entry name" value="WH-like_DNA-bd_sf"/>
</dbReference>
<dbReference type="SUPFAM" id="SSF46785">
    <property type="entry name" value="Winged helix' DNA-binding domain"/>
    <property type="match status" value="1"/>
</dbReference>
<evidence type="ECO:0000256" key="2">
    <source>
        <dbReference type="ARBA" id="ARBA00023125"/>
    </source>
</evidence>
<reference evidence="5" key="1">
    <citation type="journal article" date="2023" name="Int. J. Syst. Evol. Microbiol.">
        <title>&lt;i&gt;Holtiella tumoricola&lt;/i&gt; gen. nov. sp. nov., isolated from a human clinical sample.</title>
        <authorList>
            <person name="Allen-Vercoe E."/>
            <person name="Daigneault M.C."/>
            <person name="Vancuren S.J."/>
            <person name="Cochrane K."/>
            <person name="O'Neal L.L."/>
            <person name="Sankaranarayanan K."/>
            <person name="Lawson P.A."/>
        </authorList>
    </citation>
    <scope>NUCLEOTIDE SEQUENCE</scope>
    <source>
        <strain evidence="5">CC70A</strain>
    </source>
</reference>
<sequence length="140" mass="16073">MFNLDDCIGIITSRGAKALAQAFEKRLEVYNITRVQWIAIYYIGEIKGLTQRELADKISTTEPSVARLIDRMEKNELVIREKDANDRRISTLVLTQKGNELREKLIPIGEQFSTDITNAVGKEELEVFIQVMEKMINNIK</sequence>
<accession>A0AA42IZ17</accession>
<feature type="domain" description="HTH marR-type" evidence="4">
    <location>
        <begin position="1"/>
        <end position="137"/>
    </location>
</feature>
<comment type="caution">
    <text evidence="5">The sequence shown here is derived from an EMBL/GenBank/DDBJ whole genome shotgun (WGS) entry which is preliminary data.</text>
</comment>
<dbReference type="InterPro" id="IPR023187">
    <property type="entry name" value="Tscrpt_reg_MarR-type_CS"/>
</dbReference>
<evidence type="ECO:0000256" key="3">
    <source>
        <dbReference type="ARBA" id="ARBA00023163"/>
    </source>
</evidence>
<dbReference type="PANTHER" id="PTHR42756:SF1">
    <property type="entry name" value="TRANSCRIPTIONAL REPRESSOR OF EMRAB OPERON"/>
    <property type="match status" value="1"/>
</dbReference>
<dbReference type="Pfam" id="PF12802">
    <property type="entry name" value="MarR_2"/>
    <property type="match status" value="1"/>
</dbReference>
<evidence type="ECO:0000256" key="1">
    <source>
        <dbReference type="ARBA" id="ARBA00023015"/>
    </source>
</evidence>
<dbReference type="PROSITE" id="PS01117">
    <property type="entry name" value="HTH_MARR_1"/>
    <property type="match status" value="1"/>
</dbReference>